<evidence type="ECO:0000256" key="11">
    <source>
        <dbReference type="ARBA" id="ARBA00031693"/>
    </source>
</evidence>
<dbReference type="GO" id="GO:0036424">
    <property type="term" value="F:L-phosphoserine phosphatase activity"/>
    <property type="evidence" value="ECO:0007669"/>
    <property type="project" value="InterPro"/>
</dbReference>
<dbReference type="GO" id="GO:0000287">
    <property type="term" value="F:magnesium ion binding"/>
    <property type="evidence" value="ECO:0007669"/>
    <property type="project" value="TreeGrafter"/>
</dbReference>
<protein>
    <recommendedName>
        <fullName evidence="5">Phosphoserine phosphatase</fullName>
        <ecNumber evidence="4">3.1.3.3</ecNumber>
    </recommendedName>
    <alternativeName>
        <fullName evidence="11">O-phosphoserine phosphohydrolase</fullName>
    </alternativeName>
</protein>
<feature type="active site" description="Nucleophile" evidence="14">
    <location>
        <position position="124"/>
    </location>
</feature>
<keyword evidence="7" id="KW-0479">Metal-binding</keyword>
<dbReference type="KEGG" id="sbk:SHEWBE_3914"/>
<keyword evidence="10" id="KW-0718">Serine biosynthesis</keyword>
<dbReference type="NCBIfam" id="TIGR01488">
    <property type="entry name" value="HAD-SF-IB"/>
    <property type="match status" value="1"/>
</dbReference>
<sequence>MESLSHTLLFSWLSSGENNRFQYQSQILSKHTEIKAPLCEMRIRCVFDNKSDGAALVTAIGQLQQDLSLAIIERKTGLNCIEICAAEPLNLPQMQLISSIQGVEIFPIAAKQAQLNQPGLLVMDMDSTAIEIECIDELAVMAGVGAAVAKVTERAMQGELDFEESLHARVAQLEGADEQIIQDLCDRLPLMPGLVESVEELQHYGWKIVVASGGFTPFVGHLKQLLGLDAAYANELVIEQGKLAGTITGQVVDAQFKADTVIRCAEMWQIPVGQRLAIGDGANDIPMIEIADYGIAYHAKPKLEQAADVAISKLNLKALPYLLQLR</sequence>
<evidence type="ECO:0000256" key="4">
    <source>
        <dbReference type="ARBA" id="ARBA00012640"/>
    </source>
</evidence>
<proteinExistence type="inferred from homology"/>
<comment type="catalytic activity">
    <reaction evidence="12">
        <text>O-phospho-L-serine + H2O = L-serine + phosphate</text>
        <dbReference type="Rhea" id="RHEA:21208"/>
        <dbReference type="ChEBI" id="CHEBI:15377"/>
        <dbReference type="ChEBI" id="CHEBI:33384"/>
        <dbReference type="ChEBI" id="CHEBI:43474"/>
        <dbReference type="ChEBI" id="CHEBI:57524"/>
        <dbReference type="EC" id="3.1.3.3"/>
    </reaction>
</comment>
<dbReference type="EMBL" id="LS483452">
    <property type="protein sequence ID" value="SQH77877.1"/>
    <property type="molecule type" value="Genomic_DNA"/>
</dbReference>
<comment type="catalytic activity">
    <reaction evidence="13">
        <text>O-phospho-D-serine + H2O = D-serine + phosphate</text>
        <dbReference type="Rhea" id="RHEA:24873"/>
        <dbReference type="ChEBI" id="CHEBI:15377"/>
        <dbReference type="ChEBI" id="CHEBI:35247"/>
        <dbReference type="ChEBI" id="CHEBI:43474"/>
        <dbReference type="ChEBI" id="CHEBI:58680"/>
        <dbReference type="EC" id="3.1.3.3"/>
    </reaction>
</comment>
<dbReference type="NCBIfam" id="TIGR00338">
    <property type="entry name" value="serB"/>
    <property type="match status" value="1"/>
</dbReference>
<keyword evidence="9" id="KW-0460">Magnesium</keyword>
<evidence type="ECO:0000256" key="9">
    <source>
        <dbReference type="ARBA" id="ARBA00022842"/>
    </source>
</evidence>
<dbReference type="OrthoDB" id="9792539at2"/>
<evidence type="ECO:0000256" key="13">
    <source>
        <dbReference type="ARBA" id="ARBA00048523"/>
    </source>
</evidence>
<dbReference type="InterPro" id="IPR036412">
    <property type="entry name" value="HAD-like_sf"/>
</dbReference>
<dbReference type="GO" id="GO:0006564">
    <property type="term" value="P:L-serine biosynthetic process"/>
    <property type="evidence" value="ECO:0007669"/>
    <property type="project" value="UniProtKB-KW"/>
</dbReference>
<dbReference type="SFLD" id="SFLDF00029">
    <property type="entry name" value="phosphoserine_phosphatase"/>
    <property type="match status" value="1"/>
</dbReference>
<dbReference type="AlphaFoldDB" id="A0A330MDL5"/>
<feature type="active site" description="Proton donor" evidence="14">
    <location>
        <position position="126"/>
    </location>
</feature>
<dbReference type="InterPro" id="IPR050582">
    <property type="entry name" value="HAD-like_SerB"/>
</dbReference>
<evidence type="ECO:0000256" key="7">
    <source>
        <dbReference type="ARBA" id="ARBA00022723"/>
    </source>
</evidence>
<organism evidence="15 16">
    <name type="scientific">Shewanella benthica</name>
    <dbReference type="NCBI Taxonomy" id="43661"/>
    <lineage>
        <taxon>Bacteria</taxon>
        <taxon>Pseudomonadati</taxon>
        <taxon>Pseudomonadota</taxon>
        <taxon>Gammaproteobacteria</taxon>
        <taxon>Alteromonadales</taxon>
        <taxon>Shewanellaceae</taxon>
        <taxon>Shewanella</taxon>
    </lineage>
</organism>
<accession>A0A330MDL5</accession>
<dbReference type="RefSeq" id="WP_112353602.1">
    <property type="nucleotide sequence ID" value="NZ_LS483452.1"/>
</dbReference>
<evidence type="ECO:0000256" key="3">
    <source>
        <dbReference type="ARBA" id="ARBA00009184"/>
    </source>
</evidence>
<dbReference type="CDD" id="cd07500">
    <property type="entry name" value="HAD_PSP"/>
    <property type="match status" value="1"/>
</dbReference>
<keyword evidence="6" id="KW-0028">Amino-acid biosynthesis</keyword>
<evidence type="ECO:0000256" key="12">
    <source>
        <dbReference type="ARBA" id="ARBA00048138"/>
    </source>
</evidence>
<dbReference type="InterPro" id="IPR004469">
    <property type="entry name" value="PSP"/>
</dbReference>
<dbReference type="Pfam" id="PF00702">
    <property type="entry name" value="Hydrolase"/>
    <property type="match status" value="1"/>
</dbReference>
<dbReference type="SFLD" id="SFLDS00003">
    <property type="entry name" value="Haloacid_Dehalogenase"/>
    <property type="match status" value="1"/>
</dbReference>
<dbReference type="PANTHER" id="PTHR43344:SF2">
    <property type="entry name" value="PHOSPHOSERINE PHOSPHATASE"/>
    <property type="match status" value="1"/>
</dbReference>
<evidence type="ECO:0000256" key="8">
    <source>
        <dbReference type="ARBA" id="ARBA00022801"/>
    </source>
</evidence>
<name>A0A330MDL5_9GAMM</name>
<dbReference type="Proteomes" id="UP000250123">
    <property type="component" value="Chromosome SHEWBE"/>
</dbReference>
<reference evidence="16" key="1">
    <citation type="submission" date="2018-06" db="EMBL/GenBank/DDBJ databases">
        <authorList>
            <person name="Cea G.-C."/>
            <person name="William W."/>
        </authorList>
    </citation>
    <scope>NUCLEOTIDE SEQUENCE [LARGE SCALE GENOMIC DNA]</scope>
    <source>
        <strain evidence="16">DB21MT-2</strain>
    </source>
</reference>
<dbReference type="SUPFAM" id="SSF56784">
    <property type="entry name" value="HAD-like"/>
    <property type="match status" value="1"/>
</dbReference>
<evidence type="ECO:0000256" key="5">
    <source>
        <dbReference type="ARBA" id="ARBA00015196"/>
    </source>
</evidence>
<comment type="similarity">
    <text evidence="3">Belongs to the HAD-like hydrolase superfamily. SerB family.</text>
</comment>
<gene>
    <name evidence="15" type="ORF">SHEWBE_3914</name>
</gene>
<dbReference type="Gene3D" id="3.40.50.1000">
    <property type="entry name" value="HAD superfamily/HAD-like"/>
    <property type="match status" value="1"/>
</dbReference>
<dbReference type="GO" id="GO:0005737">
    <property type="term" value="C:cytoplasm"/>
    <property type="evidence" value="ECO:0007669"/>
    <property type="project" value="TreeGrafter"/>
</dbReference>
<evidence type="ECO:0000313" key="15">
    <source>
        <dbReference type="EMBL" id="SQH77877.1"/>
    </source>
</evidence>
<dbReference type="SFLD" id="SFLDG01137">
    <property type="entry name" value="C1.6.1:_Phosphoserine_Phosphat"/>
    <property type="match status" value="1"/>
</dbReference>
<dbReference type="InterPro" id="IPR023214">
    <property type="entry name" value="HAD_sf"/>
</dbReference>
<evidence type="ECO:0000256" key="1">
    <source>
        <dbReference type="ARBA" id="ARBA00001946"/>
    </source>
</evidence>
<dbReference type="PANTHER" id="PTHR43344">
    <property type="entry name" value="PHOSPHOSERINE PHOSPHATASE"/>
    <property type="match status" value="1"/>
</dbReference>
<evidence type="ECO:0000256" key="10">
    <source>
        <dbReference type="ARBA" id="ARBA00023299"/>
    </source>
</evidence>
<evidence type="ECO:0000256" key="14">
    <source>
        <dbReference type="PIRSR" id="PIRSR604469-1"/>
    </source>
</evidence>
<keyword evidence="8" id="KW-0378">Hydrolase</keyword>
<dbReference type="EC" id="3.1.3.3" evidence="4"/>
<dbReference type="UniPathway" id="UPA00135">
    <property type="reaction ID" value="UER00198"/>
</dbReference>
<comment type="cofactor">
    <cofactor evidence="1">
        <name>Mg(2+)</name>
        <dbReference type="ChEBI" id="CHEBI:18420"/>
    </cofactor>
</comment>
<dbReference type="SFLD" id="SFLDG01136">
    <property type="entry name" value="C1.6:_Phosphoserine_Phosphatas"/>
    <property type="match status" value="1"/>
</dbReference>
<evidence type="ECO:0000313" key="16">
    <source>
        <dbReference type="Proteomes" id="UP000250123"/>
    </source>
</evidence>
<comment type="pathway">
    <text evidence="2">Amino-acid biosynthesis; L-serine biosynthesis; L-serine from 3-phospho-D-glycerate: step 3/3.</text>
</comment>
<evidence type="ECO:0000256" key="2">
    <source>
        <dbReference type="ARBA" id="ARBA00005135"/>
    </source>
</evidence>
<evidence type="ECO:0000256" key="6">
    <source>
        <dbReference type="ARBA" id="ARBA00022605"/>
    </source>
</evidence>